<dbReference type="SUPFAM" id="SSF63380">
    <property type="entry name" value="Riboflavin synthase domain-like"/>
    <property type="match status" value="2"/>
</dbReference>
<dbReference type="RefSeq" id="WP_013628956.1">
    <property type="nucleotide sequence ID" value="NC_015174.1"/>
</dbReference>
<evidence type="ECO:0000256" key="9">
    <source>
        <dbReference type="NCBIfam" id="TIGR00187"/>
    </source>
</evidence>
<reference evidence="13" key="1">
    <citation type="submission" date="2011-02" db="EMBL/GenBank/DDBJ databases">
        <title>The complete genome of Planctomyces brasiliensis DSM 5305.</title>
        <authorList>
            <person name="Lucas S."/>
            <person name="Copeland A."/>
            <person name="Lapidus A."/>
            <person name="Bruce D."/>
            <person name="Goodwin L."/>
            <person name="Pitluck S."/>
            <person name="Kyrpides N."/>
            <person name="Mavromatis K."/>
            <person name="Pagani I."/>
            <person name="Ivanova N."/>
            <person name="Ovchinnikova G."/>
            <person name="Lu M."/>
            <person name="Detter J.C."/>
            <person name="Han C."/>
            <person name="Land M."/>
            <person name="Hauser L."/>
            <person name="Markowitz V."/>
            <person name="Cheng J.-F."/>
            <person name="Hugenholtz P."/>
            <person name="Woyke T."/>
            <person name="Wu D."/>
            <person name="Tindall B."/>
            <person name="Pomrenke H.G."/>
            <person name="Brambilla E."/>
            <person name="Klenk H.-P."/>
            <person name="Eisen J.A."/>
        </authorList>
    </citation>
    <scope>NUCLEOTIDE SEQUENCE [LARGE SCALE GENOMIC DNA]</scope>
    <source>
        <strain evidence="13">ATCC 49424 / DSM 5305 / JCM 21570 / NBRC 103401 / IFAM 1448</strain>
    </source>
</reference>
<dbReference type="CDD" id="cd00402">
    <property type="entry name" value="Riboflavin_synthase_like"/>
    <property type="match status" value="1"/>
</dbReference>
<dbReference type="InterPro" id="IPR026017">
    <property type="entry name" value="Lumazine-bd_dom"/>
</dbReference>
<keyword evidence="8" id="KW-0677">Repeat</keyword>
<dbReference type="PROSITE" id="PS51177">
    <property type="entry name" value="LUMAZINE_BIND"/>
    <property type="match status" value="2"/>
</dbReference>
<feature type="domain" description="Lumazine-binding" evidence="11">
    <location>
        <begin position="104"/>
        <end position="200"/>
    </location>
</feature>
<organism evidence="12 13">
    <name type="scientific">Rubinisphaera brasiliensis (strain ATCC 49424 / DSM 5305 / JCM 21570 / IAM 15109 / NBRC 103401 / IFAM 1448)</name>
    <name type="common">Planctomyces brasiliensis</name>
    <dbReference type="NCBI Taxonomy" id="756272"/>
    <lineage>
        <taxon>Bacteria</taxon>
        <taxon>Pseudomonadati</taxon>
        <taxon>Planctomycetota</taxon>
        <taxon>Planctomycetia</taxon>
        <taxon>Planctomycetales</taxon>
        <taxon>Planctomycetaceae</taxon>
        <taxon>Rubinisphaera</taxon>
    </lineage>
</organism>
<protein>
    <recommendedName>
        <fullName evidence="5 9">Riboflavin synthase</fullName>
        <ecNumber evidence="4 9">2.5.1.9</ecNumber>
    </recommendedName>
</protein>
<evidence type="ECO:0000256" key="10">
    <source>
        <dbReference type="PROSITE-ProRule" id="PRU00524"/>
    </source>
</evidence>
<comment type="function">
    <text evidence="2">Catalyzes the dismutation of two molecules of 6,7-dimethyl-8-ribityllumazine, resulting in the formation of riboflavin and 5-amino-6-(D-ribitylamino)uracil.</text>
</comment>
<evidence type="ECO:0000256" key="3">
    <source>
        <dbReference type="ARBA" id="ARBA00004887"/>
    </source>
</evidence>
<evidence type="ECO:0000256" key="1">
    <source>
        <dbReference type="ARBA" id="ARBA00000968"/>
    </source>
</evidence>
<feature type="repeat" description="Lumazine-binding" evidence="10">
    <location>
        <begin position="1"/>
        <end position="103"/>
    </location>
</feature>
<dbReference type="AlphaFoldDB" id="F0SRR6"/>
<dbReference type="eggNOG" id="COG0307">
    <property type="taxonomic scope" value="Bacteria"/>
</dbReference>
<comment type="catalytic activity">
    <reaction evidence="1">
        <text>2 6,7-dimethyl-8-(1-D-ribityl)lumazine + H(+) = 5-amino-6-(D-ribitylamino)uracil + riboflavin</text>
        <dbReference type="Rhea" id="RHEA:20772"/>
        <dbReference type="ChEBI" id="CHEBI:15378"/>
        <dbReference type="ChEBI" id="CHEBI:15934"/>
        <dbReference type="ChEBI" id="CHEBI:57986"/>
        <dbReference type="ChEBI" id="CHEBI:58201"/>
        <dbReference type="EC" id="2.5.1.9"/>
    </reaction>
</comment>
<comment type="pathway">
    <text evidence="3">Cofactor biosynthesis; riboflavin biosynthesis; riboflavin from 2-hydroxy-3-oxobutyl phosphate and 5-amino-6-(D-ribitylamino)uracil: step 2/2.</text>
</comment>
<dbReference type="GO" id="GO:0004746">
    <property type="term" value="F:riboflavin synthase activity"/>
    <property type="evidence" value="ECO:0007669"/>
    <property type="project" value="UniProtKB-UniRule"/>
</dbReference>
<dbReference type="NCBIfam" id="TIGR00187">
    <property type="entry name" value="ribE"/>
    <property type="match status" value="1"/>
</dbReference>
<evidence type="ECO:0000313" key="13">
    <source>
        <dbReference type="Proteomes" id="UP000006860"/>
    </source>
</evidence>
<dbReference type="KEGG" id="pbs:Plabr_2632"/>
<evidence type="ECO:0000313" key="12">
    <source>
        <dbReference type="EMBL" id="ADY60232.1"/>
    </source>
</evidence>
<dbReference type="PANTHER" id="PTHR21098:SF12">
    <property type="entry name" value="RIBOFLAVIN SYNTHASE"/>
    <property type="match status" value="1"/>
</dbReference>
<evidence type="ECO:0000256" key="7">
    <source>
        <dbReference type="ARBA" id="ARBA00022679"/>
    </source>
</evidence>
<dbReference type="InterPro" id="IPR001783">
    <property type="entry name" value="Lumazine-bd"/>
</dbReference>
<feature type="domain" description="Lumazine-binding" evidence="11">
    <location>
        <begin position="1"/>
        <end position="103"/>
    </location>
</feature>
<proteinExistence type="predicted"/>
<dbReference type="OrthoDB" id="9788537at2"/>
<dbReference type="InterPro" id="IPR023366">
    <property type="entry name" value="ATP_synth_asu-like_sf"/>
</dbReference>
<dbReference type="GO" id="GO:0009231">
    <property type="term" value="P:riboflavin biosynthetic process"/>
    <property type="evidence" value="ECO:0007669"/>
    <property type="project" value="UniProtKB-KW"/>
</dbReference>
<evidence type="ECO:0000256" key="5">
    <source>
        <dbReference type="ARBA" id="ARBA00013950"/>
    </source>
</evidence>
<dbReference type="Proteomes" id="UP000006860">
    <property type="component" value="Chromosome"/>
</dbReference>
<dbReference type="PIRSF" id="PIRSF000498">
    <property type="entry name" value="Riboflavin_syn_A"/>
    <property type="match status" value="1"/>
</dbReference>
<keyword evidence="6" id="KW-0686">Riboflavin biosynthesis</keyword>
<dbReference type="PANTHER" id="PTHR21098">
    <property type="entry name" value="RIBOFLAVIN SYNTHASE ALPHA CHAIN"/>
    <property type="match status" value="1"/>
</dbReference>
<feature type="repeat" description="Lumazine-binding" evidence="10">
    <location>
        <begin position="104"/>
        <end position="200"/>
    </location>
</feature>
<evidence type="ECO:0000256" key="4">
    <source>
        <dbReference type="ARBA" id="ARBA00012827"/>
    </source>
</evidence>
<evidence type="ECO:0000256" key="8">
    <source>
        <dbReference type="ARBA" id="ARBA00022737"/>
    </source>
</evidence>
<dbReference type="EMBL" id="CP002546">
    <property type="protein sequence ID" value="ADY60232.1"/>
    <property type="molecule type" value="Genomic_DNA"/>
</dbReference>
<dbReference type="Pfam" id="PF00677">
    <property type="entry name" value="Lum_binding"/>
    <property type="match status" value="2"/>
</dbReference>
<evidence type="ECO:0000256" key="6">
    <source>
        <dbReference type="ARBA" id="ARBA00022619"/>
    </source>
</evidence>
<dbReference type="EC" id="2.5.1.9" evidence="4 9"/>
<keyword evidence="7 12" id="KW-0808">Transferase</keyword>
<dbReference type="NCBIfam" id="NF006767">
    <property type="entry name" value="PRK09289.1"/>
    <property type="match status" value="1"/>
</dbReference>
<dbReference type="Gene3D" id="2.40.30.20">
    <property type="match status" value="2"/>
</dbReference>
<accession>F0SRR6</accession>
<evidence type="ECO:0000259" key="11">
    <source>
        <dbReference type="PROSITE" id="PS51177"/>
    </source>
</evidence>
<keyword evidence="13" id="KW-1185">Reference proteome</keyword>
<dbReference type="HOGENOM" id="CLU_034388_2_0_0"/>
<dbReference type="FunFam" id="2.40.30.20:FF:000004">
    <property type="entry name" value="Riboflavin synthase, alpha subunit"/>
    <property type="match status" value="1"/>
</dbReference>
<dbReference type="InterPro" id="IPR017938">
    <property type="entry name" value="Riboflavin_synthase-like_b-brl"/>
</dbReference>
<sequence length="210" mass="22816">MFTGLVEGKGQVAELLQEEAGVRLKITPPESMRSADNSHPAVELGDSVAINGCCLTVVEFTDDRWDFQAGSETLSRTNLGRLQPGDPVNLERSLTAQARLGGHFVQGHVDGLGTVSRIEPEGEWVKMWFDVPAELAQLMVTKGSVTVDGISLTLVDVGDTFFSIALIPHTLEKTTLSVRGPGDPVNIETDILGKYMQKMLTPWLNRLDGK</sequence>
<gene>
    <name evidence="12" type="ordered locus">Plabr_2632</name>
</gene>
<evidence type="ECO:0000256" key="2">
    <source>
        <dbReference type="ARBA" id="ARBA00002803"/>
    </source>
</evidence>
<name>F0SRR6_RUBBR</name>
<dbReference type="STRING" id="756272.Plabr_2632"/>